<dbReference type="InterPro" id="IPR023577">
    <property type="entry name" value="CYTH_domain"/>
</dbReference>
<feature type="domain" description="CYTH" evidence="1">
    <location>
        <begin position="129"/>
        <end position="294"/>
    </location>
</feature>
<name>A0A7C4KYX2_9CHLR</name>
<dbReference type="PROSITE" id="PS51707">
    <property type="entry name" value="CYTH"/>
    <property type="match status" value="1"/>
</dbReference>
<dbReference type="NCBIfam" id="TIGR00318">
    <property type="entry name" value="cyaB"/>
    <property type="match status" value="1"/>
</dbReference>
<dbReference type="Pfam" id="PF01928">
    <property type="entry name" value="CYTH"/>
    <property type="match status" value="1"/>
</dbReference>
<evidence type="ECO:0000259" key="1">
    <source>
        <dbReference type="PROSITE" id="PS51707"/>
    </source>
</evidence>
<dbReference type="Gene3D" id="2.40.320.10">
    <property type="entry name" value="Hypothetical Protein Pfu-838710-001"/>
    <property type="match status" value="1"/>
</dbReference>
<dbReference type="SUPFAM" id="SSF55154">
    <property type="entry name" value="CYTH-like phosphatases"/>
    <property type="match status" value="1"/>
</dbReference>
<sequence>MGAKDSGPGLPVDFARRLAEAGRNAPQCRFLQPAQSSPGIGVLHRQRRVFWVVGFSRCAGFVAAPPLGDRTGWWDAHSLAGVGLVRAVGFCPFAPIFQSAVQSAGLFAAGFAGGLGVMERMESNMKPEDMEIEAKFFLRDLAAFRQRLEKIGAVQVKPRHHELNLRFDLPDGSLTRAHRVLRLRQDGHALLTYKGAGQAGAEVAVRQEVEVEVSDADACRRLLEALGFEVSMIYEKYRTTYRLGEAEIVLDEMPFGSFCEIEAPDADTIHHLAQQLQLDWEARIAMGYYTLFDHLKSATGWEMRDLTFENFRNKPLDMGVIGLAYADG</sequence>
<dbReference type="EMBL" id="DSXR01000053">
    <property type="protein sequence ID" value="HGS87079.1"/>
    <property type="molecule type" value="Genomic_DNA"/>
</dbReference>
<accession>A0A7C4KYX2</accession>
<protein>
    <submittedName>
        <fullName evidence="2">Class IV adenylate cyclase</fullName>
    </submittedName>
</protein>
<organism evidence="2">
    <name type="scientific">Bellilinea caldifistulae</name>
    <dbReference type="NCBI Taxonomy" id="360411"/>
    <lineage>
        <taxon>Bacteria</taxon>
        <taxon>Bacillati</taxon>
        <taxon>Chloroflexota</taxon>
        <taxon>Anaerolineae</taxon>
        <taxon>Anaerolineales</taxon>
        <taxon>Anaerolineaceae</taxon>
        <taxon>Bellilinea</taxon>
    </lineage>
</organism>
<dbReference type="PANTHER" id="PTHR21028">
    <property type="entry name" value="SI:CH211-156B7.4"/>
    <property type="match status" value="1"/>
</dbReference>
<evidence type="ECO:0000313" key="2">
    <source>
        <dbReference type="EMBL" id="HGS87079.1"/>
    </source>
</evidence>
<dbReference type="InterPro" id="IPR033469">
    <property type="entry name" value="CYTH-like_dom_sf"/>
</dbReference>
<dbReference type="PANTHER" id="PTHR21028:SF2">
    <property type="entry name" value="CYTH DOMAIN-CONTAINING PROTEIN"/>
    <property type="match status" value="1"/>
</dbReference>
<dbReference type="CDD" id="cd07890">
    <property type="entry name" value="CYTH-like_AC_IV-like"/>
    <property type="match status" value="1"/>
</dbReference>
<dbReference type="InterPro" id="IPR008173">
    <property type="entry name" value="Adenylyl_cyclase_CyaB"/>
</dbReference>
<dbReference type="AlphaFoldDB" id="A0A7C4KYX2"/>
<gene>
    <name evidence="2" type="primary">cyaB</name>
    <name evidence="2" type="ORF">ENT17_05605</name>
</gene>
<comment type="caution">
    <text evidence="2">The sequence shown here is derived from an EMBL/GenBank/DDBJ whole genome shotgun (WGS) entry which is preliminary data.</text>
</comment>
<dbReference type="SMART" id="SM01118">
    <property type="entry name" value="CYTH"/>
    <property type="match status" value="1"/>
</dbReference>
<reference evidence="2" key="1">
    <citation type="journal article" date="2020" name="mSystems">
        <title>Genome- and Community-Level Interaction Insights into Carbon Utilization and Element Cycling Functions of Hydrothermarchaeota in Hydrothermal Sediment.</title>
        <authorList>
            <person name="Zhou Z."/>
            <person name="Liu Y."/>
            <person name="Xu W."/>
            <person name="Pan J."/>
            <person name="Luo Z.H."/>
            <person name="Li M."/>
        </authorList>
    </citation>
    <scope>NUCLEOTIDE SEQUENCE [LARGE SCALE GENOMIC DNA]</scope>
    <source>
        <strain evidence="2">SpSt-556</strain>
    </source>
</reference>
<proteinExistence type="predicted"/>